<reference evidence="2" key="1">
    <citation type="submission" date="2015-07" db="EMBL/GenBank/DDBJ databases">
        <title>Fjat-10053 dsm26.</title>
        <authorList>
            <person name="Liu B."/>
            <person name="Wang J."/>
            <person name="Zhu Y."/>
            <person name="Liu G."/>
            <person name="Chen Q."/>
            <person name="Chen Z."/>
            <person name="Lan J."/>
            <person name="Che J."/>
            <person name="Ge C."/>
            <person name="Shi H."/>
            <person name="Pan Z."/>
            <person name="Liu X."/>
        </authorList>
    </citation>
    <scope>NUCLEOTIDE SEQUENCE [LARGE SCALE GENOMIC DNA]</scope>
    <source>
        <strain evidence="2">DSM 26</strain>
    </source>
</reference>
<evidence type="ECO:0000313" key="2">
    <source>
        <dbReference type="Proteomes" id="UP000036780"/>
    </source>
</evidence>
<accession>A0A0L0QT74</accession>
<comment type="caution">
    <text evidence="1">The sequence shown here is derived from an EMBL/GenBank/DDBJ whole genome shotgun (WGS) entry which is preliminary data.</text>
</comment>
<dbReference type="Proteomes" id="UP000036780">
    <property type="component" value="Unassembled WGS sequence"/>
</dbReference>
<dbReference type="Gene3D" id="3.40.630.30">
    <property type="match status" value="1"/>
</dbReference>
<proteinExistence type="predicted"/>
<dbReference type="AlphaFoldDB" id="A0A0L0QT74"/>
<evidence type="ECO:0000313" key="1">
    <source>
        <dbReference type="EMBL" id="KNE21727.1"/>
    </source>
</evidence>
<dbReference type="SUPFAM" id="SSF55729">
    <property type="entry name" value="Acyl-CoA N-acyltransferases (Nat)"/>
    <property type="match status" value="1"/>
</dbReference>
<name>A0A0L0QT74_VIRPA</name>
<keyword evidence="2" id="KW-1185">Reference proteome</keyword>
<evidence type="ECO:0008006" key="3">
    <source>
        <dbReference type="Google" id="ProtNLM"/>
    </source>
</evidence>
<organism evidence="1 2">
    <name type="scientific">Virgibacillus pantothenticus</name>
    <dbReference type="NCBI Taxonomy" id="1473"/>
    <lineage>
        <taxon>Bacteria</taxon>
        <taxon>Bacillati</taxon>
        <taxon>Bacillota</taxon>
        <taxon>Bacilli</taxon>
        <taxon>Bacillales</taxon>
        <taxon>Bacillaceae</taxon>
        <taxon>Virgibacillus</taxon>
    </lineage>
</organism>
<dbReference type="PATRIC" id="fig|1473.5.peg.4436"/>
<protein>
    <recommendedName>
        <fullName evidence="3">N-acetyltransferase domain-containing protein</fullName>
    </recommendedName>
</protein>
<gene>
    <name evidence="1" type="ORF">AFK71_07080</name>
</gene>
<dbReference type="InterPro" id="IPR016181">
    <property type="entry name" value="Acyl_CoA_acyltransferase"/>
</dbReference>
<dbReference type="EMBL" id="LGTO01000005">
    <property type="protein sequence ID" value="KNE21727.1"/>
    <property type="molecule type" value="Genomic_DNA"/>
</dbReference>
<sequence>MDRKWTKVMINLKFLQAKHIKAFASYHLTADQLAFTAHPLEKLLQAIQSSYCKPVGICYGKDMVGFFILQWGDIQPYSCDEDALLLRAYSIQQQYQGQGFAKQSMHELPVFVNGYFPDVRKVVLGVNRKNKLAQKVYLAGGFEDTGRRVQGQVGEQYIFQKNIKLE</sequence>